<evidence type="ECO:0000256" key="1">
    <source>
        <dbReference type="SAM" id="Phobius"/>
    </source>
</evidence>
<reference evidence="2" key="1">
    <citation type="submission" date="2016-01" db="EMBL/GenBank/DDBJ databases">
        <title>Reference transcriptome for the parasite Schistocephalus solidus: insights into the molecular evolution of parasitism.</title>
        <authorList>
            <person name="Hebert F.O."/>
            <person name="Grambauer S."/>
            <person name="Barber I."/>
            <person name="Landry C.R."/>
            <person name="Aubin-Horth N."/>
        </authorList>
    </citation>
    <scope>NUCLEOTIDE SEQUENCE</scope>
</reference>
<evidence type="ECO:0000313" key="2">
    <source>
        <dbReference type="EMBL" id="JAP60140.1"/>
    </source>
</evidence>
<keyword evidence="1" id="KW-0812">Transmembrane</keyword>
<dbReference type="InterPro" id="IPR008972">
    <property type="entry name" value="Cupredoxin"/>
</dbReference>
<organism evidence="2">
    <name type="scientific">Schistocephalus solidus</name>
    <name type="common">Tapeworm</name>
    <dbReference type="NCBI Taxonomy" id="70667"/>
    <lineage>
        <taxon>Eukaryota</taxon>
        <taxon>Metazoa</taxon>
        <taxon>Spiralia</taxon>
        <taxon>Lophotrochozoa</taxon>
        <taxon>Platyhelminthes</taxon>
        <taxon>Cestoda</taxon>
        <taxon>Eucestoda</taxon>
        <taxon>Diphyllobothriidea</taxon>
        <taxon>Diphyllobothriidae</taxon>
        <taxon>Schistocephalus</taxon>
    </lineage>
</organism>
<proteinExistence type="predicted"/>
<feature type="transmembrane region" description="Helical" evidence="1">
    <location>
        <begin position="12"/>
        <end position="33"/>
    </location>
</feature>
<dbReference type="EMBL" id="GEEE01003085">
    <property type="protein sequence ID" value="JAP60140.1"/>
    <property type="molecule type" value="Transcribed_RNA"/>
</dbReference>
<protein>
    <submittedName>
        <fullName evidence="2">Ephrin</fullName>
    </submittedName>
</protein>
<keyword evidence="1" id="KW-0472">Membrane</keyword>
<name>A0A0V0J2W2_SCHSO</name>
<sequence length="386" mass="42938">MICRRTNFFPSTASSICSIFSGFLLGPLIFGCASPTAAAKSHIIYWNTSNPLFRANSPKELIAFVSDVLIFVCPNHVLPTNKVFWTSDSRAYTYCQLPQETASMQLLLDCFTKPPAHKLFLNLSQLIPQISRSKSQRICNIFFIADEILCNYKYMHINVTVIFPYTQSPPEGENREMADSAVDVRGNKLTNSMKPQQPDQSSTGKPRNQRFIGLLIAYVLITLLVVYMVVCAVCFQPRNCKPCLCHKLTLQHTTTAGRSRGVYCVAETPATSTPDPPRPRLNHANGHFSRSIGSGERFLQETSSLELLAPHALTGRATCGHPSPVGAWQMRRDLRPVVQPPPMGNSSAHRESLKCFETTPSMASSSKLVHRIENRQTPVVYTKVAC</sequence>
<keyword evidence="1" id="KW-1133">Transmembrane helix</keyword>
<gene>
    <name evidence="2" type="ORF">TR121265</name>
</gene>
<dbReference type="PROSITE" id="PS51257">
    <property type="entry name" value="PROKAR_LIPOPROTEIN"/>
    <property type="match status" value="1"/>
</dbReference>
<dbReference type="AlphaFoldDB" id="A0A0V0J2W2"/>
<dbReference type="Gene3D" id="2.60.40.420">
    <property type="entry name" value="Cupredoxins - blue copper proteins"/>
    <property type="match status" value="1"/>
</dbReference>
<accession>A0A0V0J2W2</accession>
<feature type="transmembrane region" description="Helical" evidence="1">
    <location>
        <begin position="211"/>
        <end position="230"/>
    </location>
</feature>